<evidence type="ECO:0000313" key="10">
    <source>
        <dbReference type="Proteomes" id="UP000319094"/>
    </source>
</evidence>
<organism evidence="9 10">
    <name type="scientific">Leucobacter komagatae</name>
    <dbReference type="NCBI Taxonomy" id="55969"/>
    <lineage>
        <taxon>Bacteria</taxon>
        <taxon>Bacillati</taxon>
        <taxon>Actinomycetota</taxon>
        <taxon>Actinomycetes</taxon>
        <taxon>Micrococcales</taxon>
        <taxon>Microbacteriaceae</taxon>
        <taxon>Leucobacter</taxon>
    </lineage>
</organism>
<dbReference type="EMBL" id="VFON01000001">
    <property type="protein sequence ID" value="TQL44704.1"/>
    <property type="molecule type" value="Genomic_DNA"/>
</dbReference>
<gene>
    <name evidence="9" type="ORF">FB468_2771</name>
</gene>
<evidence type="ECO:0000256" key="2">
    <source>
        <dbReference type="ARBA" id="ARBA00007400"/>
    </source>
</evidence>
<evidence type="ECO:0000259" key="8">
    <source>
        <dbReference type="Pfam" id="PF01757"/>
    </source>
</evidence>
<comment type="similarity">
    <text evidence="2">Belongs to the acyltransferase 3 family.</text>
</comment>
<dbReference type="PANTHER" id="PTHR40074">
    <property type="entry name" value="O-ACETYLTRANSFERASE WECH"/>
    <property type="match status" value="1"/>
</dbReference>
<feature type="transmembrane region" description="Helical" evidence="7">
    <location>
        <begin position="235"/>
        <end position="254"/>
    </location>
</feature>
<evidence type="ECO:0000256" key="3">
    <source>
        <dbReference type="ARBA" id="ARBA00022475"/>
    </source>
</evidence>
<evidence type="ECO:0000256" key="6">
    <source>
        <dbReference type="ARBA" id="ARBA00023136"/>
    </source>
</evidence>
<keyword evidence="3" id="KW-1003">Cell membrane</keyword>
<dbReference type="GO" id="GO:0009246">
    <property type="term" value="P:enterobacterial common antigen biosynthetic process"/>
    <property type="evidence" value="ECO:0007669"/>
    <property type="project" value="TreeGrafter"/>
</dbReference>
<feature type="domain" description="Acyltransferase 3" evidence="8">
    <location>
        <begin position="41"/>
        <end position="354"/>
    </location>
</feature>
<feature type="transmembrane region" description="Helical" evidence="7">
    <location>
        <begin position="119"/>
        <end position="140"/>
    </location>
</feature>
<proteinExistence type="inferred from homology"/>
<keyword evidence="6 7" id="KW-0472">Membrane</keyword>
<keyword evidence="9" id="KW-0808">Transferase</keyword>
<dbReference type="PANTHER" id="PTHR40074:SF2">
    <property type="entry name" value="O-ACETYLTRANSFERASE WECH"/>
    <property type="match status" value="1"/>
</dbReference>
<dbReference type="AlphaFoldDB" id="A0A542Y9N0"/>
<reference evidence="9 10" key="1">
    <citation type="submission" date="2019-06" db="EMBL/GenBank/DDBJ databases">
        <title>Sequencing the genomes of 1000 actinobacteria strains.</title>
        <authorList>
            <person name="Klenk H.-P."/>
        </authorList>
    </citation>
    <scope>NUCLEOTIDE SEQUENCE [LARGE SCALE GENOMIC DNA]</scope>
    <source>
        <strain evidence="9 10">DSM 8803</strain>
    </source>
</reference>
<feature type="transmembrane region" description="Helical" evidence="7">
    <location>
        <begin position="274"/>
        <end position="300"/>
    </location>
</feature>
<protein>
    <submittedName>
        <fullName evidence="9">Fucose 4-O-acetylase-like acetyltransferase</fullName>
    </submittedName>
</protein>
<dbReference type="GO" id="GO:0016413">
    <property type="term" value="F:O-acetyltransferase activity"/>
    <property type="evidence" value="ECO:0007669"/>
    <property type="project" value="TreeGrafter"/>
</dbReference>
<dbReference type="GO" id="GO:0005886">
    <property type="term" value="C:plasma membrane"/>
    <property type="evidence" value="ECO:0007669"/>
    <property type="project" value="UniProtKB-SubCell"/>
</dbReference>
<evidence type="ECO:0000313" key="9">
    <source>
        <dbReference type="EMBL" id="TQL44704.1"/>
    </source>
</evidence>
<keyword evidence="5 7" id="KW-1133">Transmembrane helix</keyword>
<feature type="transmembrane region" description="Helical" evidence="7">
    <location>
        <begin position="160"/>
        <end position="178"/>
    </location>
</feature>
<sequence length="376" mass="41225">MWHTSVVKYENDAPGADAAAPPAPESLGAPQAKPAAARLGAIDAARGIAIIVVVFTHVNRGLAGAGILDGDSEAYQWMDRFFATWCMLLFPFLTGLFMRRSRERHGFWGFVRLRVVQWGYLYLLWFFLQSGVKLVVGDAANTTVSPIDLLQVWKVEGQLWFMPWMMIAEFFGALIMPWLSTRRTVITLVVTGVLSVFTWGIASSYVGLHGLALYVFYMAGTVTDPKKLAAWLDRFGSGFLWSVGLVSVAIGGALTRLPLSPPTEGRPPAPVELLPLSIFTALLCAAGMMLVCTALSRTVLSKPLSVVGSRTLEIYLAHILAGAGARIVLVRLGVESPAVFMIVGTVAGVVLPLFARWALEKLHFPWFFEMPRLRRK</sequence>
<evidence type="ECO:0000256" key="5">
    <source>
        <dbReference type="ARBA" id="ARBA00022989"/>
    </source>
</evidence>
<accession>A0A542Y9N0</accession>
<feature type="transmembrane region" description="Helical" evidence="7">
    <location>
        <begin position="80"/>
        <end position="98"/>
    </location>
</feature>
<evidence type="ECO:0000256" key="4">
    <source>
        <dbReference type="ARBA" id="ARBA00022692"/>
    </source>
</evidence>
<comment type="caution">
    <text evidence="9">The sequence shown here is derived from an EMBL/GenBank/DDBJ whole genome shotgun (WGS) entry which is preliminary data.</text>
</comment>
<dbReference type="Pfam" id="PF01757">
    <property type="entry name" value="Acyl_transf_3"/>
    <property type="match status" value="1"/>
</dbReference>
<comment type="subcellular location">
    <subcellularLocation>
        <location evidence="1">Cell membrane</location>
        <topology evidence="1">Multi-pass membrane protein</topology>
    </subcellularLocation>
</comment>
<name>A0A542Y9N0_9MICO</name>
<feature type="transmembrane region" description="Helical" evidence="7">
    <location>
        <begin position="338"/>
        <end position="359"/>
    </location>
</feature>
<feature type="transmembrane region" description="Helical" evidence="7">
    <location>
        <begin position="48"/>
        <end position="68"/>
    </location>
</feature>
<feature type="transmembrane region" description="Helical" evidence="7">
    <location>
        <begin position="185"/>
        <end position="202"/>
    </location>
</feature>
<dbReference type="Proteomes" id="UP000319094">
    <property type="component" value="Unassembled WGS sequence"/>
</dbReference>
<evidence type="ECO:0000256" key="1">
    <source>
        <dbReference type="ARBA" id="ARBA00004651"/>
    </source>
</evidence>
<keyword evidence="10" id="KW-1185">Reference proteome</keyword>
<dbReference type="InterPro" id="IPR002656">
    <property type="entry name" value="Acyl_transf_3_dom"/>
</dbReference>
<evidence type="ECO:0000256" key="7">
    <source>
        <dbReference type="SAM" id="Phobius"/>
    </source>
</evidence>
<keyword evidence="4 7" id="KW-0812">Transmembrane</keyword>